<dbReference type="EMBL" id="BAABFU010000003">
    <property type="protein sequence ID" value="GAA4353505.1"/>
    <property type="molecule type" value="Genomic_DNA"/>
</dbReference>
<dbReference type="Gene3D" id="1.10.287.470">
    <property type="entry name" value="Helix hairpin bin"/>
    <property type="match status" value="1"/>
</dbReference>
<evidence type="ECO:0000256" key="2">
    <source>
        <dbReference type="SAM" id="Coils"/>
    </source>
</evidence>
<comment type="caution">
    <text evidence="4">The sequence shown here is derived from an EMBL/GenBank/DDBJ whole genome shotgun (WGS) entry which is preliminary data.</text>
</comment>
<feature type="coiled-coil region" evidence="2">
    <location>
        <begin position="162"/>
        <end position="189"/>
    </location>
</feature>
<gene>
    <name evidence="4" type="ORF">GCM10023150_22200</name>
</gene>
<dbReference type="InterPro" id="IPR006143">
    <property type="entry name" value="RND_pump_MFP"/>
</dbReference>
<organism evidence="4 5">
    <name type="scientific">Kangiella taiwanensis</name>
    <dbReference type="NCBI Taxonomy" id="1079179"/>
    <lineage>
        <taxon>Bacteria</taxon>
        <taxon>Pseudomonadati</taxon>
        <taxon>Pseudomonadota</taxon>
        <taxon>Gammaproteobacteria</taxon>
        <taxon>Kangiellales</taxon>
        <taxon>Kangiellaceae</taxon>
        <taxon>Kangiella</taxon>
    </lineage>
</organism>
<feature type="transmembrane region" description="Helical" evidence="3">
    <location>
        <begin position="7"/>
        <end position="26"/>
    </location>
</feature>
<keyword evidence="2" id="KW-0175">Coiled coil</keyword>
<dbReference type="RefSeq" id="WP_223579068.1">
    <property type="nucleotide sequence ID" value="NZ_BAABFU010000003.1"/>
</dbReference>
<sequence>MIKSKTFTAIAIGAIATTAAFLFFVINSTEPQAQREAATKRTAMLVDVQEVRRGNYNPLIEGLGTVEAAQDIILSPRVDGRAIEITENFIPGGFVKKDEVLLRIDPADYENALAQMESAYAQARSDLDLELGRQHVARKEYNLLREELREENTSLVLREPQLAAAKANLKSAESMLNQAKLELERTSVSAPFDAQILSRNANVGSEIDTNMELARLVGVDEYWVVVSVPVARLERITFPKKGQPGAQVIIRNRTAWPDDASRKGEVIRLIGALDAQTRLARVLVSVKDPLALSPDTQGPQMLVGAIVQVEISGRELENVFRIDRDFLRESDRLWLKRDGKLSITEAKVVFKDKDYAYISEGMEDGDLLVISNLAAVAEGIGLRTEAEAETQE</sequence>
<evidence type="ECO:0000313" key="5">
    <source>
        <dbReference type="Proteomes" id="UP001501294"/>
    </source>
</evidence>
<name>A0ABP8I8T0_9GAMM</name>
<evidence type="ECO:0000256" key="1">
    <source>
        <dbReference type="ARBA" id="ARBA00009477"/>
    </source>
</evidence>
<dbReference type="PANTHER" id="PTHR30469">
    <property type="entry name" value="MULTIDRUG RESISTANCE PROTEIN MDTA"/>
    <property type="match status" value="1"/>
</dbReference>
<evidence type="ECO:0000256" key="3">
    <source>
        <dbReference type="SAM" id="Phobius"/>
    </source>
</evidence>
<dbReference type="Proteomes" id="UP001501294">
    <property type="component" value="Unassembled WGS sequence"/>
</dbReference>
<dbReference type="Gene3D" id="2.40.30.170">
    <property type="match status" value="1"/>
</dbReference>
<reference evidence="5" key="1">
    <citation type="journal article" date="2019" name="Int. J. Syst. Evol. Microbiol.">
        <title>The Global Catalogue of Microorganisms (GCM) 10K type strain sequencing project: providing services to taxonomists for standard genome sequencing and annotation.</title>
        <authorList>
            <consortium name="The Broad Institute Genomics Platform"/>
            <consortium name="The Broad Institute Genome Sequencing Center for Infectious Disease"/>
            <person name="Wu L."/>
            <person name="Ma J."/>
        </authorList>
    </citation>
    <scope>NUCLEOTIDE SEQUENCE [LARGE SCALE GENOMIC DNA]</scope>
    <source>
        <strain evidence="5">JCM 17727</strain>
    </source>
</reference>
<comment type="similarity">
    <text evidence="1">Belongs to the membrane fusion protein (MFP) (TC 8.A.1) family.</text>
</comment>
<dbReference type="NCBIfam" id="TIGR01730">
    <property type="entry name" value="RND_mfp"/>
    <property type="match status" value="1"/>
</dbReference>
<keyword evidence="3" id="KW-0812">Transmembrane</keyword>
<protein>
    <submittedName>
        <fullName evidence="4">Efflux RND transporter periplasmic adaptor subunit</fullName>
    </submittedName>
</protein>
<evidence type="ECO:0000313" key="4">
    <source>
        <dbReference type="EMBL" id="GAA4353505.1"/>
    </source>
</evidence>
<keyword evidence="3" id="KW-0472">Membrane</keyword>
<keyword evidence="5" id="KW-1185">Reference proteome</keyword>
<dbReference type="SUPFAM" id="SSF111369">
    <property type="entry name" value="HlyD-like secretion proteins"/>
    <property type="match status" value="1"/>
</dbReference>
<dbReference type="Gene3D" id="2.40.50.100">
    <property type="match status" value="1"/>
</dbReference>
<accession>A0ABP8I8T0</accession>
<keyword evidence="3" id="KW-1133">Transmembrane helix</keyword>
<proteinExistence type="inferred from homology"/>